<feature type="transmembrane region" description="Helical" evidence="8">
    <location>
        <begin position="389"/>
        <end position="407"/>
    </location>
</feature>
<dbReference type="PANTHER" id="PTHR48086:SF8">
    <property type="entry name" value="MONOCARBOXYLIC ACID PERMEASE"/>
    <property type="match status" value="1"/>
</dbReference>
<evidence type="ECO:0000313" key="9">
    <source>
        <dbReference type="EMBL" id="TWB15234.1"/>
    </source>
</evidence>
<dbReference type="EMBL" id="VITN01000015">
    <property type="protein sequence ID" value="TWB15234.1"/>
    <property type="molecule type" value="Genomic_DNA"/>
</dbReference>
<evidence type="ECO:0000256" key="6">
    <source>
        <dbReference type="ARBA" id="ARBA00023136"/>
    </source>
</evidence>
<dbReference type="AlphaFoldDB" id="A0A560F0V0"/>
<evidence type="ECO:0000313" key="10">
    <source>
        <dbReference type="Proteomes" id="UP000319859"/>
    </source>
</evidence>
<keyword evidence="4 8" id="KW-0812">Transmembrane</keyword>
<keyword evidence="3" id="KW-0813">Transport</keyword>
<feature type="transmembrane region" description="Helical" evidence="8">
    <location>
        <begin position="360"/>
        <end position="383"/>
    </location>
</feature>
<gene>
    <name evidence="9" type="ORF">FBZ89_11513</name>
</gene>
<evidence type="ECO:0000256" key="5">
    <source>
        <dbReference type="ARBA" id="ARBA00022989"/>
    </source>
</evidence>
<comment type="subcellular location">
    <subcellularLocation>
        <location evidence="1">Membrane</location>
        <topology evidence="1">Multi-pass membrane protein</topology>
    </subcellularLocation>
</comment>
<evidence type="ECO:0000256" key="3">
    <source>
        <dbReference type="ARBA" id="ARBA00022448"/>
    </source>
</evidence>
<dbReference type="GO" id="GO:0022857">
    <property type="term" value="F:transmembrane transporter activity"/>
    <property type="evidence" value="ECO:0007669"/>
    <property type="project" value="InterPro"/>
</dbReference>
<name>A0A560F0V0_9PROT</name>
<evidence type="ECO:0000256" key="4">
    <source>
        <dbReference type="ARBA" id="ARBA00022692"/>
    </source>
</evidence>
<dbReference type="InterPro" id="IPR001734">
    <property type="entry name" value="Na/solute_symporter"/>
</dbReference>
<comment type="caution">
    <text evidence="9">The sequence shown here is derived from an EMBL/GenBank/DDBJ whole genome shotgun (WGS) entry which is preliminary data.</text>
</comment>
<feature type="transmembrane region" description="Helical" evidence="8">
    <location>
        <begin position="414"/>
        <end position="433"/>
    </location>
</feature>
<feature type="transmembrane region" description="Helical" evidence="8">
    <location>
        <begin position="234"/>
        <end position="260"/>
    </location>
</feature>
<keyword evidence="6 8" id="KW-0472">Membrane</keyword>
<dbReference type="Proteomes" id="UP000319859">
    <property type="component" value="Unassembled WGS sequence"/>
</dbReference>
<dbReference type="PANTHER" id="PTHR48086">
    <property type="entry name" value="SODIUM/PROLINE SYMPORTER-RELATED"/>
    <property type="match status" value="1"/>
</dbReference>
<dbReference type="InterPro" id="IPR050277">
    <property type="entry name" value="Sodium:Solute_Symporter"/>
</dbReference>
<feature type="transmembrane region" description="Helical" evidence="8">
    <location>
        <begin position="71"/>
        <end position="87"/>
    </location>
</feature>
<sequence>MIPAFVTIIAASVLLALFSKRGHTHQGAKEFFTASGQFGAVLFFFLSVGETYSVTSMLGFPGGVYAKGGDFITWFFGYILLAAPVLYCVGPVIWRAGVLYGAATIPDFFRSHFDSRALELVMAGSAILLLVPVGTTQFMGLKIVLASLGLPVAPVVLLALAGGMAFLYVVIAGLRASAFVAILKDVLMLSAILLVSGVAIARWHIDGGHIDGGQAGGAAALTVSAPAGSDHRGLVFALSTIVLQAAGFAMIPQTWAFLFSARDPGAIRRAQVVSPLYLLLFPLLMCVAYFARFHGLRPPQPDFVFITTAQALLPEWMVGVVLATITLSGLVLLSSVCLAISPLVTRNIVSGLNEAGQRRWAKVVTALYILLSIIGTEVSGKFIVTLNNIFYFGIAQSLPAFFAALFLPRVSASAVIVGMAAGYATAFWIYLAAIDVGGLNAGLVGLVLNTAVMLTAAALHPRQQAATLLTRLRAAPSLPSHDQDPENA</sequence>
<organism evidence="9 10">
    <name type="scientific">Nitrospirillum amazonense</name>
    <dbReference type="NCBI Taxonomy" id="28077"/>
    <lineage>
        <taxon>Bacteria</taxon>
        <taxon>Pseudomonadati</taxon>
        <taxon>Pseudomonadota</taxon>
        <taxon>Alphaproteobacteria</taxon>
        <taxon>Rhodospirillales</taxon>
        <taxon>Azospirillaceae</taxon>
        <taxon>Nitrospirillum</taxon>
    </lineage>
</organism>
<protein>
    <submittedName>
        <fullName evidence="9">SSS family solute:Na+ symporter</fullName>
    </submittedName>
</protein>
<accession>A0A560F0V0</accession>
<dbReference type="Pfam" id="PF00474">
    <property type="entry name" value="SSF"/>
    <property type="match status" value="1"/>
</dbReference>
<feature type="transmembrane region" description="Helical" evidence="8">
    <location>
        <begin position="316"/>
        <end position="340"/>
    </location>
</feature>
<evidence type="ECO:0000256" key="1">
    <source>
        <dbReference type="ARBA" id="ARBA00004141"/>
    </source>
</evidence>
<feature type="transmembrane region" description="Helical" evidence="8">
    <location>
        <begin position="186"/>
        <end position="205"/>
    </location>
</feature>
<dbReference type="Gene3D" id="1.20.1730.10">
    <property type="entry name" value="Sodium/glucose cotransporter"/>
    <property type="match status" value="1"/>
</dbReference>
<evidence type="ECO:0000256" key="7">
    <source>
        <dbReference type="RuleBase" id="RU362091"/>
    </source>
</evidence>
<comment type="similarity">
    <text evidence="2 7">Belongs to the sodium:solute symporter (SSF) (TC 2.A.21) family.</text>
</comment>
<reference evidence="9 10" key="1">
    <citation type="submission" date="2019-06" db="EMBL/GenBank/DDBJ databases">
        <title>Genomic Encyclopedia of Type Strains, Phase IV (KMG-V): Genome sequencing to study the core and pangenomes of soil and plant-associated prokaryotes.</title>
        <authorList>
            <person name="Whitman W."/>
        </authorList>
    </citation>
    <scope>NUCLEOTIDE SEQUENCE [LARGE SCALE GENOMIC DNA]</scope>
    <source>
        <strain evidence="9 10">BR 11880</strain>
    </source>
</reference>
<proteinExistence type="inferred from homology"/>
<feature type="transmembrane region" description="Helical" evidence="8">
    <location>
        <begin position="121"/>
        <end position="140"/>
    </location>
</feature>
<keyword evidence="5 8" id="KW-1133">Transmembrane helix</keyword>
<dbReference type="RefSeq" id="WP_145751783.1">
    <property type="nucleotide sequence ID" value="NZ_VITN01000015.1"/>
</dbReference>
<dbReference type="GO" id="GO:0005886">
    <property type="term" value="C:plasma membrane"/>
    <property type="evidence" value="ECO:0007669"/>
    <property type="project" value="TreeGrafter"/>
</dbReference>
<evidence type="ECO:0000256" key="2">
    <source>
        <dbReference type="ARBA" id="ARBA00006434"/>
    </source>
</evidence>
<evidence type="ECO:0000256" key="8">
    <source>
        <dbReference type="SAM" id="Phobius"/>
    </source>
</evidence>
<feature type="transmembrane region" description="Helical" evidence="8">
    <location>
        <begin position="152"/>
        <end position="174"/>
    </location>
</feature>
<dbReference type="InterPro" id="IPR038377">
    <property type="entry name" value="Na/Glc_symporter_sf"/>
</dbReference>
<feature type="transmembrane region" description="Helical" evidence="8">
    <location>
        <begin position="439"/>
        <end position="459"/>
    </location>
</feature>
<feature type="transmembrane region" description="Helical" evidence="8">
    <location>
        <begin position="272"/>
        <end position="291"/>
    </location>
</feature>
<dbReference type="OrthoDB" id="9810181at2"/>
<dbReference type="PROSITE" id="PS50283">
    <property type="entry name" value="NA_SOLUT_SYMP_3"/>
    <property type="match status" value="1"/>
</dbReference>
<feature type="transmembrane region" description="Helical" evidence="8">
    <location>
        <begin position="38"/>
        <end position="59"/>
    </location>
</feature>